<evidence type="ECO:0000256" key="5">
    <source>
        <dbReference type="ARBA" id="ARBA00023004"/>
    </source>
</evidence>
<dbReference type="Proteomes" id="UP000291483">
    <property type="component" value="Unassembled WGS sequence"/>
</dbReference>
<dbReference type="RefSeq" id="WP_130505287.1">
    <property type="nucleotide sequence ID" value="NZ_SHLC01000001.1"/>
</dbReference>
<gene>
    <name evidence="12" type="ORF">EV379_1162</name>
</gene>
<dbReference type="GO" id="GO:0016020">
    <property type="term" value="C:membrane"/>
    <property type="evidence" value="ECO:0007669"/>
    <property type="project" value="InterPro"/>
</dbReference>
<dbReference type="PRINTS" id="PR00162">
    <property type="entry name" value="RIESKE"/>
</dbReference>
<accession>A0A4Q8ALD3</accession>
<keyword evidence="4" id="KW-0479">Metal-binding</keyword>
<evidence type="ECO:0000256" key="2">
    <source>
        <dbReference type="ARBA" id="ARBA00015816"/>
    </source>
</evidence>
<evidence type="ECO:0000256" key="7">
    <source>
        <dbReference type="ARBA" id="ARBA00023157"/>
    </source>
</evidence>
<evidence type="ECO:0000256" key="10">
    <source>
        <dbReference type="SAM" id="MobiDB-lite"/>
    </source>
</evidence>
<dbReference type="PROSITE" id="PS51296">
    <property type="entry name" value="RIESKE"/>
    <property type="match status" value="1"/>
</dbReference>
<dbReference type="Gene3D" id="2.102.10.10">
    <property type="entry name" value="Rieske [2Fe-2S] iron-sulphur domain"/>
    <property type="match status" value="1"/>
</dbReference>
<evidence type="ECO:0000313" key="13">
    <source>
        <dbReference type="Proteomes" id="UP000291483"/>
    </source>
</evidence>
<comment type="caution">
    <text evidence="12">The sequence shown here is derived from an EMBL/GenBank/DDBJ whole genome shotgun (WGS) entry which is preliminary data.</text>
</comment>
<dbReference type="InterPro" id="IPR005805">
    <property type="entry name" value="Rieske_Fe-S_prot_C"/>
</dbReference>
<feature type="compositionally biased region" description="Gly residues" evidence="10">
    <location>
        <begin position="36"/>
        <end position="50"/>
    </location>
</feature>
<dbReference type="GO" id="GO:0051537">
    <property type="term" value="F:2 iron, 2 sulfur cluster binding"/>
    <property type="evidence" value="ECO:0007669"/>
    <property type="project" value="UniProtKB-KW"/>
</dbReference>
<keyword evidence="7" id="KW-1015">Disulfide bond</keyword>
<evidence type="ECO:0000313" key="12">
    <source>
        <dbReference type="EMBL" id="RZU64851.1"/>
    </source>
</evidence>
<dbReference type="InterPro" id="IPR036922">
    <property type="entry name" value="Rieske_2Fe-2S_sf"/>
</dbReference>
<comment type="function">
    <text evidence="1">Iron-sulfur subunit of the cytochrome bc1 complex, an essential component of the respiratory electron transport chain required for ATP synthesis. The bc1 complex catalyzes the oxidation of menaquinol and the reduction of cytochrome c in the respiratory chain. The bc1 complex operates through a Q-cycle mechanism that couples electron transfer to generation of the proton gradient that drives ATP synthesis.</text>
</comment>
<dbReference type="EMBL" id="SHLC01000001">
    <property type="protein sequence ID" value="RZU64851.1"/>
    <property type="molecule type" value="Genomic_DNA"/>
</dbReference>
<keyword evidence="5" id="KW-0408">Iron</keyword>
<evidence type="ECO:0000256" key="4">
    <source>
        <dbReference type="ARBA" id="ARBA00022723"/>
    </source>
</evidence>
<dbReference type="GO" id="GO:0046872">
    <property type="term" value="F:metal ion binding"/>
    <property type="evidence" value="ECO:0007669"/>
    <property type="project" value="UniProtKB-KW"/>
</dbReference>
<evidence type="ECO:0000256" key="3">
    <source>
        <dbReference type="ARBA" id="ARBA00022714"/>
    </source>
</evidence>
<evidence type="ECO:0000256" key="6">
    <source>
        <dbReference type="ARBA" id="ARBA00023014"/>
    </source>
</evidence>
<evidence type="ECO:0000256" key="8">
    <source>
        <dbReference type="ARBA" id="ARBA00029586"/>
    </source>
</evidence>
<name>A0A4Q8ALD3_9MICO</name>
<dbReference type="GO" id="GO:0016705">
    <property type="term" value="F:oxidoreductase activity, acting on paired donors, with incorporation or reduction of molecular oxygen"/>
    <property type="evidence" value="ECO:0007669"/>
    <property type="project" value="UniProtKB-ARBA"/>
</dbReference>
<comment type="cofactor">
    <cofactor evidence="9">
        <name>[2Fe-2S] cluster</name>
        <dbReference type="ChEBI" id="CHEBI:190135"/>
    </cofactor>
</comment>
<dbReference type="InterPro" id="IPR017941">
    <property type="entry name" value="Rieske_2Fe-2S"/>
</dbReference>
<evidence type="ECO:0000256" key="1">
    <source>
        <dbReference type="ARBA" id="ARBA00002494"/>
    </source>
</evidence>
<dbReference type="CDD" id="cd03467">
    <property type="entry name" value="Rieske"/>
    <property type="match status" value="1"/>
</dbReference>
<dbReference type="PANTHER" id="PTHR10134">
    <property type="entry name" value="CYTOCHROME B-C1 COMPLEX SUBUNIT RIESKE, MITOCHONDRIAL"/>
    <property type="match status" value="1"/>
</dbReference>
<keyword evidence="13" id="KW-1185">Reference proteome</keyword>
<dbReference type="GO" id="GO:0004497">
    <property type="term" value="F:monooxygenase activity"/>
    <property type="evidence" value="ECO:0007669"/>
    <property type="project" value="UniProtKB-ARBA"/>
</dbReference>
<dbReference type="AlphaFoldDB" id="A0A4Q8ALD3"/>
<feature type="region of interest" description="Disordered" evidence="10">
    <location>
        <begin position="36"/>
        <end position="67"/>
    </location>
</feature>
<dbReference type="InterPro" id="IPR006311">
    <property type="entry name" value="TAT_signal"/>
</dbReference>
<sequence>MNEANDISRRTLVRLGGVGVAAATLVLTGCAPADGGSGDAGTDSGSGSGSGAPQTPGASSTAPPPSGTEIAKLSAVAVGESIGVVVGGASLLIAQPTAGDVVAFSAICSHQQCIVAPAQTEFHCPCHGSRYDAATGDVLEGPALKPLTPIPVSVDGDSIVAS</sequence>
<dbReference type="Pfam" id="PF00355">
    <property type="entry name" value="Rieske"/>
    <property type="match status" value="1"/>
</dbReference>
<organism evidence="12 13">
    <name type="scientific">Microterricola gilva</name>
    <dbReference type="NCBI Taxonomy" id="393267"/>
    <lineage>
        <taxon>Bacteria</taxon>
        <taxon>Bacillati</taxon>
        <taxon>Actinomycetota</taxon>
        <taxon>Actinomycetes</taxon>
        <taxon>Micrococcales</taxon>
        <taxon>Microbacteriaceae</taxon>
        <taxon>Microterricola</taxon>
    </lineage>
</organism>
<dbReference type="InterPro" id="IPR014349">
    <property type="entry name" value="Rieske_Fe-S_prot"/>
</dbReference>
<dbReference type="SUPFAM" id="SSF50022">
    <property type="entry name" value="ISP domain"/>
    <property type="match status" value="1"/>
</dbReference>
<evidence type="ECO:0000259" key="11">
    <source>
        <dbReference type="PROSITE" id="PS51296"/>
    </source>
</evidence>
<dbReference type="OrthoDB" id="25106at2"/>
<evidence type="ECO:0000256" key="9">
    <source>
        <dbReference type="ARBA" id="ARBA00034078"/>
    </source>
</evidence>
<dbReference type="PROSITE" id="PS51318">
    <property type="entry name" value="TAT"/>
    <property type="match status" value="1"/>
</dbReference>
<feature type="compositionally biased region" description="Low complexity" evidence="10">
    <location>
        <begin position="51"/>
        <end position="61"/>
    </location>
</feature>
<keyword evidence="6" id="KW-0411">Iron-sulfur</keyword>
<protein>
    <recommendedName>
        <fullName evidence="2">Cytochrome bc1 complex Rieske iron-sulfur subunit</fullName>
    </recommendedName>
    <alternativeName>
        <fullName evidence="8">Cytochrome bc1 reductase complex subunit QcrA</fullName>
    </alternativeName>
</protein>
<proteinExistence type="predicted"/>
<feature type="domain" description="Rieske" evidence="11">
    <location>
        <begin position="68"/>
        <end position="161"/>
    </location>
</feature>
<keyword evidence="3" id="KW-0001">2Fe-2S</keyword>
<reference evidence="12 13" key="1">
    <citation type="submission" date="2019-02" db="EMBL/GenBank/DDBJ databases">
        <title>Sequencing the genomes of 1000 actinobacteria strains.</title>
        <authorList>
            <person name="Klenk H.-P."/>
        </authorList>
    </citation>
    <scope>NUCLEOTIDE SEQUENCE [LARGE SCALE GENOMIC DNA]</scope>
    <source>
        <strain evidence="12 13">DSM 18319</strain>
    </source>
</reference>